<reference evidence="1 2" key="1">
    <citation type="journal article" date="2019" name="Nat. Med.">
        <title>A library of human gut bacterial isolates paired with longitudinal multiomics data enables mechanistic microbiome research.</title>
        <authorList>
            <person name="Poyet M."/>
            <person name="Groussin M."/>
            <person name="Gibbons S.M."/>
            <person name="Avila-Pacheco J."/>
            <person name="Jiang X."/>
            <person name="Kearney S.M."/>
            <person name="Perrotta A.R."/>
            <person name="Berdy B."/>
            <person name="Zhao S."/>
            <person name="Lieberman T.D."/>
            <person name="Swanson P.K."/>
            <person name="Smith M."/>
            <person name="Roesemann S."/>
            <person name="Alexander J.E."/>
            <person name="Rich S.A."/>
            <person name="Livny J."/>
            <person name="Vlamakis H."/>
            <person name="Clish C."/>
            <person name="Bullock K."/>
            <person name="Deik A."/>
            <person name="Scott J."/>
            <person name="Pierce K.A."/>
            <person name="Xavier R.J."/>
            <person name="Alm E.J."/>
        </authorList>
    </citation>
    <scope>NUCLEOTIDE SEQUENCE [LARGE SCALE GENOMIC DNA]</scope>
    <source>
        <strain evidence="1 2">BIOML-A2</strain>
    </source>
</reference>
<accession>A0A6I2R9C3</accession>
<dbReference type="RefSeq" id="WP_108981924.1">
    <property type="nucleotide sequence ID" value="NZ_JAQLWY010000025.1"/>
</dbReference>
<organism evidence="1 2">
    <name type="scientific">Flavonifractor plautii</name>
    <name type="common">Fusobacterium plautii</name>
    <dbReference type="NCBI Taxonomy" id="292800"/>
    <lineage>
        <taxon>Bacteria</taxon>
        <taxon>Bacillati</taxon>
        <taxon>Bacillota</taxon>
        <taxon>Clostridia</taxon>
        <taxon>Eubacteriales</taxon>
        <taxon>Oscillospiraceae</taxon>
        <taxon>Flavonifractor</taxon>
    </lineage>
</organism>
<gene>
    <name evidence="1" type="ORF">GKE97_20110</name>
</gene>
<proteinExistence type="predicted"/>
<name>A0A6I2R9C3_FLAPL</name>
<evidence type="ECO:0000313" key="1">
    <source>
        <dbReference type="EMBL" id="MSB21786.1"/>
    </source>
</evidence>
<protein>
    <submittedName>
        <fullName evidence="1">Uncharacterized protein</fullName>
    </submittedName>
</protein>
<dbReference type="EMBL" id="WKPR01000027">
    <property type="protein sequence ID" value="MSB21786.1"/>
    <property type="molecule type" value="Genomic_DNA"/>
</dbReference>
<dbReference type="Proteomes" id="UP000434475">
    <property type="component" value="Unassembled WGS sequence"/>
</dbReference>
<evidence type="ECO:0000313" key="2">
    <source>
        <dbReference type="Proteomes" id="UP000434475"/>
    </source>
</evidence>
<dbReference type="AlphaFoldDB" id="A0A6I2R9C3"/>
<comment type="caution">
    <text evidence="1">The sequence shown here is derived from an EMBL/GenBank/DDBJ whole genome shotgun (WGS) entry which is preliminary data.</text>
</comment>
<sequence>MVLKLDFRDDEIAQDMICLIMNDKNLQTPEKAVQSAVNEKLKNRLISEGWASIAYSIWGHDDGFERPFGTLEEPIFNVELSDIQWEIVREVAASEETDETTAVCYLLLFAMEQLGYHV</sequence>